<dbReference type="Proteomes" id="UP000639772">
    <property type="component" value="Chromosome 12"/>
</dbReference>
<dbReference type="SUPFAM" id="SSF51445">
    <property type="entry name" value="(Trans)glycosidases"/>
    <property type="match status" value="1"/>
</dbReference>
<dbReference type="InterPro" id="IPR000490">
    <property type="entry name" value="Glyco_hydro_17"/>
</dbReference>
<name>A0A835PUZ9_VANPL</name>
<evidence type="ECO:0000256" key="3">
    <source>
        <dbReference type="ARBA" id="ARBA00012780"/>
    </source>
</evidence>
<evidence type="ECO:0000256" key="2">
    <source>
        <dbReference type="ARBA" id="ARBA00008773"/>
    </source>
</evidence>
<dbReference type="InterPro" id="IPR017853">
    <property type="entry name" value="GH"/>
</dbReference>
<feature type="region of interest" description="Disordered" evidence="8">
    <location>
        <begin position="344"/>
        <end position="363"/>
    </location>
</feature>
<evidence type="ECO:0000256" key="5">
    <source>
        <dbReference type="ARBA" id="ARBA00022801"/>
    </source>
</evidence>
<dbReference type="PANTHER" id="PTHR32227">
    <property type="entry name" value="GLUCAN ENDO-1,3-BETA-GLUCOSIDASE BG1-RELATED-RELATED"/>
    <property type="match status" value="1"/>
</dbReference>
<evidence type="ECO:0000313" key="10">
    <source>
        <dbReference type="EMBL" id="KAG0460219.1"/>
    </source>
</evidence>
<feature type="signal peptide" evidence="9">
    <location>
        <begin position="1"/>
        <end position="23"/>
    </location>
</feature>
<dbReference type="Gene3D" id="3.20.20.80">
    <property type="entry name" value="Glycosidases"/>
    <property type="match status" value="1"/>
</dbReference>
<dbReference type="EC" id="3.2.1.39" evidence="3"/>
<keyword evidence="5" id="KW-0378">Hydrolase</keyword>
<evidence type="ECO:0000256" key="9">
    <source>
        <dbReference type="SAM" id="SignalP"/>
    </source>
</evidence>
<evidence type="ECO:0000256" key="6">
    <source>
        <dbReference type="ARBA" id="ARBA00023295"/>
    </source>
</evidence>
<comment type="caution">
    <text evidence="10">The sequence shown here is derived from an EMBL/GenBank/DDBJ whole genome shotgun (WGS) entry which is preliminary data.</text>
</comment>
<evidence type="ECO:0000256" key="1">
    <source>
        <dbReference type="ARBA" id="ARBA00000382"/>
    </source>
</evidence>
<keyword evidence="4 9" id="KW-0732">Signal</keyword>
<proteinExistence type="inferred from homology"/>
<dbReference type="GO" id="GO:0042973">
    <property type="term" value="F:glucan endo-1,3-beta-D-glucosidase activity"/>
    <property type="evidence" value="ECO:0007669"/>
    <property type="project" value="UniProtKB-EC"/>
</dbReference>
<sequence length="417" mass="45035">MEKKHLFLLMFTLLQAFFASTTCQPYLGVNYGEMADNLPPPQETANLLASTNFYKLRLYNANHSIIQSMAGTGISLVLGVSNGDIPSLATNPLAATNWVSTNLLPFYPATSFYSVSVGNEALNSSDPSLSSLILPAMRNLRAAISVTSAADVKVSTVHSMVILSQSEPPSSGAFHSDLIQFLAPILDFLSQTGSPFMINPYPYFAYTSDPQAETLAFCLFQPNPGRFDPGSGITYSNMFDAQVDAVRAALKTAGYPGVDVVVAETGWPYRGDEGEVGASLENSRAYNGNLVAHLKGMVQPVETYIFALYDEDLKPGPLSERSFGLFHPNLTPIYDAGLLKSTQPGPLPAPSSTNPGGEALKPGNCSSEMAGELVCGEPAIQNLPNASVGRRELLTRPHPVWQWLLRWLTWLTLVLAY</sequence>
<dbReference type="FunFam" id="3.20.20.80:FF:000005">
    <property type="entry name" value="Glucan endo-1,3-beta-glucosidase 14"/>
    <property type="match status" value="1"/>
</dbReference>
<gene>
    <name evidence="10" type="ORF">HPP92_023347</name>
</gene>
<dbReference type="OrthoDB" id="941679at2759"/>
<dbReference type="AlphaFoldDB" id="A0A835PUZ9"/>
<evidence type="ECO:0000256" key="8">
    <source>
        <dbReference type="SAM" id="MobiDB-lite"/>
    </source>
</evidence>
<dbReference type="EMBL" id="JADCNM010000012">
    <property type="protein sequence ID" value="KAG0460219.1"/>
    <property type="molecule type" value="Genomic_DNA"/>
</dbReference>
<evidence type="ECO:0000313" key="11">
    <source>
        <dbReference type="Proteomes" id="UP000639772"/>
    </source>
</evidence>
<reference evidence="10 11" key="1">
    <citation type="journal article" date="2020" name="Nat. Food">
        <title>A phased Vanilla planifolia genome enables genetic improvement of flavour and production.</title>
        <authorList>
            <person name="Hasing T."/>
            <person name="Tang H."/>
            <person name="Brym M."/>
            <person name="Khazi F."/>
            <person name="Huang T."/>
            <person name="Chambers A.H."/>
        </authorList>
    </citation>
    <scope>NUCLEOTIDE SEQUENCE [LARGE SCALE GENOMIC DNA]</scope>
    <source>
        <tissue evidence="10">Leaf</tissue>
    </source>
</reference>
<comment type="similarity">
    <text evidence="2 7">Belongs to the glycosyl hydrolase 17 family.</text>
</comment>
<keyword evidence="6" id="KW-0326">Glycosidase</keyword>
<protein>
    <recommendedName>
        <fullName evidence="3">glucan endo-1,3-beta-D-glucosidase</fullName>
        <ecNumber evidence="3">3.2.1.39</ecNumber>
    </recommendedName>
</protein>
<dbReference type="GO" id="GO:0005975">
    <property type="term" value="P:carbohydrate metabolic process"/>
    <property type="evidence" value="ECO:0007669"/>
    <property type="project" value="InterPro"/>
</dbReference>
<feature type="chain" id="PRO_5032646357" description="glucan endo-1,3-beta-D-glucosidase" evidence="9">
    <location>
        <begin position="24"/>
        <end position="417"/>
    </location>
</feature>
<organism evidence="10 11">
    <name type="scientific">Vanilla planifolia</name>
    <name type="common">Vanilla</name>
    <dbReference type="NCBI Taxonomy" id="51239"/>
    <lineage>
        <taxon>Eukaryota</taxon>
        <taxon>Viridiplantae</taxon>
        <taxon>Streptophyta</taxon>
        <taxon>Embryophyta</taxon>
        <taxon>Tracheophyta</taxon>
        <taxon>Spermatophyta</taxon>
        <taxon>Magnoliopsida</taxon>
        <taxon>Liliopsida</taxon>
        <taxon>Asparagales</taxon>
        <taxon>Orchidaceae</taxon>
        <taxon>Vanilloideae</taxon>
        <taxon>Vanilleae</taxon>
        <taxon>Vanilla</taxon>
    </lineage>
</organism>
<feature type="compositionally biased region" description="Polar residues" evidence="8">
    <location>
        <begin position="344"/>
        <end position="355"/>
    </location>
</feature>
<evidence type="ECO:0000256" key="7">
    <source>
        <dbReference type="RuleBase" id="RU004335"/>
    </source>
</evidence>
<dbReference type="InterPro" id="IPR044965">
    <property type="entry name" value="Glyco_hydro_17_plant"/>
</dbReference>
<accession>A0A835PUZ9</accession>
<evidence type="ECO:0000256" key="4">
    <source>
        <dbReference type="ARBA" id="ARBA00022729"/>
    </source>
</evidence>
<dbReference type="Pfam" id="PF00332">
    <property type="entry name" value="Glyco_hydro_17"/>
    <property type="match status" value="1"/>
</dbReference>
<comment type="catalytic activity">
    <reaction evidence="1">
        <text>Hydrolysis of (1-&gt;3)-beta-D-glucosidic linkages in (1-&gt;3)-beta-D-glucans.</text>
        <dbReference type="EC" id="3.2.1.39"/>
    </reaction>
</comment>